<dbReference type="AlphaFoldDB" id="A0A5C7AIV4"/>
<dbReference type="GO" id="GO:0006629">
    <property type="term" value="P:lipid metabolic process"/>
    <property type="evidence" value="ECO:0007669"/>
    <property type="project" value="InterPro"/>
</dbReference>
<dbReference type="InterPro" id="IPR017946">
    <property type="entry name" value="PLC-like_Pdiesterase_TIM-brl"/>
</dbReference>
<evidence type="ECO:0000259" key="1">
    <source>
        <dbReference type="PROSITE" id="PS51704"/>
    </source>
</evidence>
<dbReference type="PROSITE" id="PS51257">
    <property type="entry name" value="PROKAR_LIPOPROTEIN"/>
    <property type="match status" value="1"/>
</dbReference>
<evidence type="ECO:0000313" key="3">
    <source>
        <dbReference type="Proteomes" id="UP000321734"/>
    </source>
</evidence>
<dbReference type="GO" id="GO:0008081">
    <property type="term" value="F:phosphoric diester hydrolase activity"/>
    <property type="evidence" value="ECO:0007669"/>
    <property type="project" value="InterPro"/>
</dbReference>
<dbReference type="PROSITE" id="PS51704">
    <property type="entry name" value="GP_PDE"/>
    <property type="match status" value="1"/>
</dbReference>
<reference evidence="2 3" key="1">
    <citation type="submission" date="2019-08" db="EMBL/GenBank/DDBJ databases">
        <title>Genome sequence of Gelidibacter salicanalis IC162T.</title>
        <authorList>
            <person name="Bowman J.P."/>
        </authorList>
    </citation>
    <scope>NUCLEOTIDE SEQUENCE [LARGE SCALE GENOMIC DNA]</scope>
    <source>
        <strain evidence="2 3">IC162</strain>
    </source>
</reference>
<sequence length="303" mass="34640">MQTLHKLIVLLIIFTIGCKSNSDKELPLETQKTEVQGHRGDRGNVPENTLEGFLSALHKGVDVIELDVVISKDGKVVVSHEPYMSSLYMSKPSGDPVLKTEELSYNLFQMTYDSIKSFDSGSRGNINFPDQKNLKTFKPLLSDVLNTIENEIKEKRLPLVKYNIELKSNKKVYGIYQPLPEDFVSLVMQIVYDHHLEDQITIQSFDPFLLNIVHQKHPRIEIAYLVSNAGIQKNMGLLNFKPQIYSPNFKLLKTQKIIDSIKSLQMKVIPWTVNNEKDIDQMILLNVDGIITDYPERVLKALQ</sequence>
<dbReference type="OrthoDB" id="384721at2"/>
<dbReference type="PANTHER" id="PTHR46211">
    <property type="entry name" value="GLYCEROPHOSPHORYL DIESTER PHOSPHODIESTERASE"/>
    <property type="match status" value="1"/>
</dbReference>
<gene>
    <name evidence="2" type="ORF">ES711_10880</name>
</gene>
<organism evidence="2 3">
    <name type="scientific">Gelidibacter salicanalis</name>
    <dbReference type="NCBI Taxonomy" id="291193"/>
    <lineage>
        <taxon>Bacteria</taxon>
        <taxon>Pseudomonadati</taxon>
        <taxon>Bacteroidota</taxon>
        <taxon>Flavobacteriia</taxon>
        <taxon>Flavobacteriales</taxon>
        <taxon>Flavobacteriaceae</taxon>
        <taxon>Gelidibacter</taxon>
    </lineage>
</organism>
<accession>A0A5C7AIV4</accession>
<dbReference type="Proteomes" id="UP000321734">
    <property type="component" value="Unassembled WGS sequence"/>
</dbReference>
<dbReference type="RefSeq" id="WP_146893321.1">
    <property type="nucleotide sequence ID" value="NZ_VORX01000004.1"/>
</dbReference>
<dbReference type="Gene3D" id="3.20.20.190">
    <property type="entry name" value="Phosphatidylinositol (PI) phosphodiesterase"/>
    <property type="match status" value="1"/>
</dbReference>
<feature type="domain" description="GP-PDE" evidence="1">
    <location>
        <begin position="33"/>
        <end position="302"/>
    </location>
</feature>
<dbReference type="PANTHER" id="PTHR46211:SF14">
    <property type="entry name" value="GLYCEROPHOSPHODIESTER PHOSPHODIESTERASE"/>
    <property type="match status" value="1"/>
</dbReference>
<protein>
    <submittedName>
        <fullName evidence="2">Glycerophosphodiester phosphodiesterase</fullName>
    </submittedName>
</protein>
<dbReference type="InterPro" id="IPR030395">
    <property type="entry name" value="GP_PDE_dom"/>
</dbReference>
<comment type="caution">
    <text evidence="2">The sequence shown here is derived from an EMBL/GenBank/DDBJ whole genome shotgun (WGS) entry which is preliminary data.</text>
</comment>
<keyword evidence="3" id="KW-1185">Reference proteome</keyword>
<dbReference type="SUPFAM" id="SSF51695">
    <property type="entry name" value="PLC-like phosphodiesterases"/>
    <property type="match status" value="1"/>
</dbReference>
<dbReference type="Pfam" id="PF03009">
    <property type="entry name" value="GDPD"/>
    <property type="match status" value="1"/>
</dbReference>
<name>A0A5C7AIV4_9FLAO</name>
<dbReference type="EMBL" id="VORX01000004">
    <property type="protein sequence ID" value="TXE07924.1"/>
    <property type="molecule type" value="Genomic_DNA"/>
</dbReference>
<proteinExistence type="predicted"/>
<dbReference type="PROSITE" id="PS50007">
    <property type="entry name" value="PIPLC_X_DOMAIN"/>
    <property type="match status" value="1"/>
</dbReference>
<evidence type="ECO:0000313" key="2">
    <source>
        <dbReference type="EMBL" id="TXE07924.1"/>
    </source>
</evidence>